<accession>A0A9K3D588</accession>
<protein>
    <submittedName>
        <fullName evidence="2">Uncharacterized protein</fullName>
    </submittedName>
</protein>
<feature type="compositionally biased region" description="Low complexity" evidence="1">
    <location>
        <begin position="47"/>
        <end position="60"/>
    </location>
</feature>
<proteinExistence type="predicted"/>
<organism evidence="2 3">
    <name type="scientific">Kipferlia bialata</name>
    <dbReference type="NCBI Taxonomy" id="797122"/>
    <lineage>
        <taxon>Eukaryota</taxon>
        <taxon>Metamonada</taxon>
        <taxon>Carpediemonas-like organisms</taxon>
        <taxon>Kipferlia</taxon>
    </lineage>
</organism>
<dbReference type="EMBL" id="BDIP01004943">
    <property type="protein sequence ID" value="GIQ89343.1"/>
    <property type="molecule type" value="Genomic_DNA"/>
</dbReference>
<keyword evidence="3" id="KW-1185">Reference proteome</keyword>
<sequence length="185" mass="19455">MGGPASAPGGAPMTPTPKLPKSTFPPSSLRGSDSDGPSAVLSPTPPSSSATRTPGTSGRRLSLTERARDTEAAGHDSLTDSTIPPAYPLAALSLSLSVSLSLSLPPTFSVSSVCRTLPGSIDAVHGCLDQTMRHLEAAVRSILSSRPLYVMLEPDLQCNSATDHLAPKVCMWMGVWIWIYPYIIR</sequence>
<dbReference type="AlphaFoldDB" id="A0A9K3D588"/>
<comment type="caution">
    <text evidence="2">The sequence shown here is derived from an EMBL/GenBank/DDBJ whole genome shotgun (WGS) entry which is preliminary data.</text>
</comment>
<gene>
    <name evidence="2" type="ORF">KIPB_011782</name>
</gene>
<evidence type="ECO:0000256" key="1">
    <source>
        <dbReference type="SAM" id="MobiDB-lite"/>
    </source>
</evidence>
<evidence type="ECO:0000313" key="3">
    <source>
        <dbReference type="Proteomes" id="UP000265618"/>
    </source>
</evidence>
<feature type="compositionally biased region" description="Low complexity" evidence="1">
    <location>
        <begin position="1"/>
        <end position="13"/>
    </location>
</feature>
<evidence type="ECO:0000313" key="2">
    <source>
        <dbReference type="EMBL" id="GIQ89343.1"/>
    </source>
</evidence>
<dbReference type="OrthoDB" id="289038at2759"/>
<feature type="region of interest" description="Disordered" evidence="1">
    <location>
        <begin position="1"/>
        <end position="80"/>
    </location>
</feature>
<feature type="compositionally biased region" description="Basic and acidic residues" evidence="1">
    <location>
        <begin position="62"/>
        <end position="78"/>
    </location>
</feature>
<dbReference type="Proteomes" id="UP000265618">
    <property type="component" value="Unassembled WGS sequence"/>
</dbReference>
<reference evidence="2 3" key="1">
    <citation type="journal article" date="2018" name="PLoS ONE">
        <title>The draft genome of Kipferlia bialata reveals reductive genome evolution in fornicate parasites.</title>
        <authorList>
            <person name="Tanifuji G."/>
            <person name="Takabayashi S."/>
            <person name="Kume K."/>
            <person name="Takagi M."/>
            <person name="Nakayama T."/>
            <person name="Kamikawa R."/>
            <person name="Inagaki Y."/>
            <person name="Hashimoto T."/>
        </authorList>
    </citation>
    <scope>NUCLEOTIDE SEQUENCE [LARGE SCALE GENOMIC DNA]</scope>
    <source>
        <strain evidence="2">NY0173</strain>
    </source>
</reference>
<name>A0A9K3D588_9EUKA</name>